<accession>A0A9D2R2H4</accession>
<dbReference type="Gene3D" id="3.90.79.10">
    <property type="entry name" value="Nucleoside Triphosphate Pyrophosphohydrolase"/>
    <property type="match status" value="1"/>
</dbReference>
<gene>
    <name evidence="4" type="ORF">H9912_10925</name>
</gene>
<name>A0A9D2R2H4_9FIRM</name>
<comment type="cofactor">
    <cofactor evidence="1">
        <name>Mg(2+)</name>
        <dbReference type="ChEBI" id="CHEBI:18420"/>
    </cofactor>
</comment>
<dbReference type="PANTHER" id="PTHR43046:SF14">
    <property type="entry name" value="MUTT_NUDIX FAMILY PROTEIN"/>
    <property type="match status" value="1"/>
</dbReference>
<dbReference type="PANTHER" id="PTHR43046">
    <property type="entry name" value="GDP-MANNOSE MANNOSYL HYDROLASE"/>
    <property type="match status" value="1"/>
</dbReference>
<dbReference type="AlphaFoldDB" id="A0A9D2R2H4"/>
<dbReference type="InterPro" id="IPR020476">
    <property type="entry name" value="Nudix_hydrolase"/>
</dbReference>
<dbReference type="Proteomes" id="UP000823851">
    <property type="component" value="Unassembled WGS sequence"/>
</dbReference>
<evidence type="ECO:0000259" key="3">
    <source>
        <dbReference type="PROSITE" id="PS51462"/>
    </source>
</evidence>
<proteinExistence type="predicted"/>
<dbReference type="InterPro" id="IPR015797">
    <property type="entry name" value="NUDIX_hydrolase-like_dom_sf"/>
</dbReference>
<dbReference type="CDD" id="cd18875">
    <property type="entry name" value="NUDIX_Hydrolase"/>
    <property type="match status" value="1"/>
</dbReference>
<sequence length="149" mass="17479">MAQFTLTNMVMIQDRESGKVLVQERILSYPGIAFPGGHVENGESIYDSAVREIREETGYEIRNLKSCGFIYWDDINGDKYFTYFYKTSDYEGSCVNETREGKVFWVDPKELPRMKLAPNMDKYMKMFFGNYSECYARVSEGQLLEIQYR</sequence>
<keyword evidence="2" id="KW-0378">Hydrolase</keyword>
<feature type="domain" description="Nudix hydrolase" evidence="3">
    <location>
        <begin position="3"/>
        <end position="128"/>
    </location>
</feature>
<dbReference type="GO" id="GO:0016787">
    <property type="term" value="F:hydrolase activity"/>
    <property type="evidence" value="ECO:0007669"/>
    <property type="project" value="UniProtKB-KW"/>
</dbReference>
<organism evidence="4 5">
    <name type="scientific">Candidatus Eisenbergiella stercorigallinarum</name>
    <dbReference type="NCBI Taxonomy" id="2838557"/>
    <lineage>
        <taxon>Bacteria</taxon>
        <taxon>Bacillati</taxon>
        <taxon>Bacillota</taxon>
        <taxon>Clostridia</taxon>
        <taxon>Lachnospirales</taxon>
        <taxon>Lachnospiraceae</taxon>
        <taxon>Eisenbergiella</taxon>
    </lineage>
</organism>
<evidence type="ECO:0000256" key="2">
    <source>
        <dbReference type="ARBA" id="ARBA00022801"/>
    </source>
</evidence>
<dbReference type="PRINTS" id="PR00502">
    <property type="entry name" value="NUDIXFAMILY"/>
</dbReference>
<evidence type="ECO:0000313" key="4">
    <source>
        <dbReference type="EMBL" id="HJD32436.1"/>
    </source>
</evidence>
<dbReference type="EMBL" id="DWUW01000312">
    <property type="protein sequence ID" value="HJD32436.1"/>
    <property type="molecule type" value="Genomic_DNA"/>
</dbReference>
<evidence type="ECO:0000256" key="1">
    <source>
        <dbReference type="ARBA" id="ARBA00001946"/>
    </source>
</evidence>
<dbReference type="PROSITE" id="PS51462">
    <property type="entry name" value="NUDIX"/>
    <property type="match status" value="1"/>
</dbReference>
<reference evidence="4" key="2">
    <citation type="submission" date="2021-04" db="EMBL/GenBank/DDBJ databases">
        <authorList>
            <person name="Gilroy R."/>
        </authorList>
    </citation>
    <scope>NUCLEOTIDE SEQUENCE</scope>
    <source>
        <strain evidence="4">ChiHjej8B7-25341</strain>
    </source>
</reference>
<protein>
    <submittedName>
        <fullName evidence="4">8-oxo-dGTP diphosphatase</fullName>
    </submittedName>
</protein>
<dbReference type="InterPro" id="IPR000086">
    <property type="entry name" value="NUDIX_hydrolase_dom"/>
</dbReference>
<dbReference type="SUPFAM" id="SSF55811">
    <property type="entry name" value="Nudix"/>
    <property type="match status" value="1"/>
</dbReference>
<evidence type="ECO:0000313" key="5">
    <source>
        <dbReference type="Proteomes" id="UP000823851"/>
    </source>
</evidence>
<dbReference type="Pfam" id="PF00293">
    <property type="entry name" value="NUDIX"/>
    <property type="match status" value="1"/>
</dbReference>
<reference evidence="4" key="1">
    <citation type="journal article" date="2021" name="PeerJ">
        <title>Extensive microbial diversity within the chicken gut microbiome revealed by metagenomics and culture.</title>
        <authorList>
            <person name="Gilroy R."/>
            <person name="Ravi A."/>
            <person name="Getino M."/>
            <person name="Pursley I."/>
            <person name="Horton D.L."/>
            <person name="Alikhan N.F."/>
            <person name="Baker D."/>
            <person name="Gharbi K."/>
            <person name="Hall N."/>
            <person name="Watson M."/>
            <person name="Adriaenssens E.M."/>
            <person name="Foster-Nyarko E."/>
            <person name="Jarju S."/>
            <person name="Secka A."/>
            <person name="Antonio M."/>
            <person name="Oren A."/>
            <person name="Chaudhuri R.R."/>
            <person name="La Ragione R."/>
            <person name="Hildebrand F."/>
            <person name="Pallen M.J."/>
        </authorList>
    </citation>
    <scope>NUCLEOTIDE SEQUENCE</scope>
    <source>
        <strain evidence="4">ChiHjej8B7-25341</strain>
    </source>
</reference>
<comment type="caution">
    <text evidence="4">The sequence shown here is derived from an EMBL/GenBank/DDBJ whole genome shotgun (WGS) entry which is preliminary data.</text>
</comment>